<dbReference type="InterPro" id="IPR050263">
    <property type="entry name" value="Bact_Fimbrial_Adh_Pro"/>
</dbReference>
<name>A0A6G7LM02_9GAMM</name>
<dbReference type="GO" id="GO:0009289">
    <property type="term" value="C:pilus"/>
    <property type="evidence" value="ECO:0007669"/>
    <property type="project" value="UniProtKB-SubCell"/>
</dbReference>
<dbReference type="RefSeq" id="WP_165564267.1">
    <property type="nucleotide sequence ID" value="NZ_CP045857.1"/>
</dbReference>
<evidence type="ECO:0000313" key="6">
    <source>
        <dbReference type="EMBL" id="QIJ02833.1"/>
    </source>
</evidence>
<dbReference type="PANTHER" id="PTHR33420:SF3">
    <property type="entry name" value="FIMBRIAL SUBUNIT ELFA"/>
    <property type="match status" value="1"/>
</dbReference>
<dbReference type="Proteomes" id="UP000502117">
    <property type="component" value="Chromosome"/>
</dbReference>
<protein>
    <submittedName>
        <fullName evidence="6">Type 1 fimbrial protein</fullName>
    </submittedName>
</protein>
<dbReference type="KEGG" id="schk:GII14_00655"/>
<organism evidence="6 7">
    <name type="scientific">Shewanella chilikensis</name>
    <dbReference type="NCBI Taxonomy" id="558541"/>
    <lineage>
        <taxon>Bacteria</taxon>
        <taxon>Pseudomonadati</taxon>
        <taxon>Pseudomonadota</taxon>
        <taxon>Gammaproteobacteria</taxon>
        <taxon>Alteromonadales</taxon>
        <taxon>Shewanellaceae</taxon>
        <taxon>Shewanella</taxon>
    </lineage>
</organism>
<evidence type="ECO:0000256" key="2">
    <source>
        <dbReference type="ARBA" id="ARBA00006671"/>
    </source>
</evidence>
<reference evidence="6 7" key="1">
    <citation type="submission" date="2019-11" db="EMBL/GenBank/DDBJ databases">
        <title>Complete Genome Sequence of Shewanella chilikensis Strain DC57, Isolated from Corroded Seal Rings at a floating production facility in Australia.</title>
        <authorList>
            <person name="Salgar-Chaparro S.J."/>
            <person name="Castillo-Villamizar G.A."/>
            <person name="Poehlein A."/>
            <person name="Daniel R."/>
            <person name="Machuca L."/>
        </authorList>
    </citation>
    <scope>NUCLEOTIDE SEQUENCE [LARGE SCALE GENOMIC DNA]</scope>
    <source>
        <strain evidence="6 7">DC57</strain>
    </source>
</reference>
<evidence type="ECO:0000256" key="5">
    <source>
        <dbReference type="SAM" id="SignalP"/>
    </source>
</evidence>
<dbReference type="Gene3D" id="2.60.40.1090">
    <property type="entry name" value="Fimbrial-type adhesion domain"/>
    <property type="match status" value="1"/>
</dbReference>
<accession>A0A6G7LM02</accession>
<comment type="subcellular location">
    <subcellularLocation>
        <location evidence="1">Fimbrium</location>
    </subcellularLocation>
</comment>
<dbReference type="InterPro" id="IPR039458">
    <property type="entry name" value="FimA-like"/>
</dbReference>
<comment type="similarity">
    <text evidence="2">Belongs to the fimbrial protein family.</text>
</comment>
<dbReference type="InterPro" id="IPR036937">
    <property type="entry name" value="Adhesion_dom_fimbrial_sf"/>
</dbReference>
<dbReference type="SUPFAM" id="SSF49401">
    <property type="entry name" value="Bacterial adhesins"/>
    <property type="match status" value="1"/>
</dbReference>
<gene>
    <name evidence="6" type="ORF">GII14_00655</name>
</gene>
<keyword evidence="4" id="KW-0281">Fimbrium</keyword>
<dbReference type="AlphaFoldDB" id="A0A6G7LM02"/>
<evidence type="ECO:0000256" key="4">
    <source>
        <dbReference type="ARBA" id="ARBA00023263"/>
    </source>
</evidence>
<evidence type="ECO:0000256" key="1">
    <source>
        <dbReference type="ARBA" id="ARBA00004561"/>
    </source>
</evidence>
<dbReference type="EMBL" id="CP045857">
    <property type="protein sequence ID" value="QIJ02833.1"/>
    <property type="molecule type" value="Genomic_DNA"/>
</dbReference>
<dbReference type="InterPro" id="IPR008966">
    <property type="entry name" value="Adhesion_dom_sf"/>
</dbReference>
<dbReference type="GO" id="GO:0043709">
    <property type="term" value="P:cell adhesion involved in single-species biofilm formation"/>
    <property type="evidence" value="ECO:0007669"/>
    <property type="project" value="TreeGrafter"/>
</dbReference>
<feature type="signal peptide" evidence="5">
    <location>
        <begin position="1"/>
        <end position="22"/>
    </location>
</feature>
<evidence type="ECO:0000313" key="7">
    <source>
        <dbReference type="Proteomes" id="UP000502117"/>
    </source>
</evidence>
<dbReference type="PANTHER" id="PTHR33420">
    <property type="entry name" value="FIMBRIAL SUBUNIT ELFA-RELATED"/>
    <property type="match status" value="1"/>
</dbReference>
<evidence type="ECO:0000256" key="3">
    <source>
        <dbReference type="ARBA" id="ARBA00022729"/>
    </source>
</evidence>
<proteinExistence type="inferred from homology"/>
<dbReference type="Pfam" id="PF16970">
    <property type="entry name" value="FimA"/>
    <property type="match status" value="1"/>
</dbReference>
<feature type="chain" id="PRO_5026281970" evidence="5">
    <location>
        <begin position="23"/>
        <end position="185"/>
    </location>
</feature>
<keyword evidence="3 5" id="KW-0732">Signal</keyword>
<sequence>MKKIIVLAVSLAGYASLGTANAASTGQIQFVGEITGATCNATVNGTSNATVTLPTVSNSQLQSAGNTAGKTSFTIELSECTALGAMTQGSAFFESGSAVNIATGRLKNTAPTNAASNVTLQLRDASSDAAIKVGDSTQTTSNTYVNLPTTAGGKAQLPYTVEYYAENAVTAGKVNSSVVYSIQYK</sequence>